<dbReference type="AlphaFoldDB" id="A0A9N9EWE8"/>
<proteinExistence type="predicted"/>
<name>A0A9N9EWE8_9GLOM</name>
<keyword evidence="3" id="KW-1185">Reference proteome</keyword>
<protein>
    <submittedName>
        <fullName evidence="2">10514_t:CDS:1</fullName>
    </submittedName>
</protein>
<comment type="caution">
    <text evidence="2">The sequence shown here is derived from an EMBL/GenBank/DDBJ whole genome shotgun (WGS) entry which is preliminary data.</text>
</comment>
<evidence type="ECO:0000256" key="1">
    <source>
        <dbReference type="SAM" id="MobiDB-lite"/>
    </source>
</evidence>
<sequence>KKGIKTSIQVMNIKNELMKNGVDNVRNNRDINIINVKDTERRSPEREHIPNTQAINNKWPKNLDPKIDNVDETAKSVVDIKCIDDGECIKENSKHYKIHVMMIDDEELAFMIETKKEVKKDKTMVDNKGKVDNKEGGLVK</sequence>
<organism evidence="2 3">
    <name type="scientific">Racocetra fulgida</name>
    <dbReference type="NCBI Taxonomy" id="60492"/>
    <lineage>
        <taxon>Eukaryota</taxon>
        <taxon>Fungi</taxon>
        <taxon>Fungi incertae sedis</taxon>
        <taxon>Mucoromycota</taxon>
        <taxon>Glomeromycotina</taxon>
        <taxon>Glomeromycetes</taxon>
        <taxon>Diversisporales</taxon>
        <taxon>Gigasporaceae</taxon>
        <taxon>Racocetra</taxon>
    </lineage>
</organism>
<reference evidence="2" key="1">
    <citation type="submission" date="2021-06" db="EMBL/GenBank/DDBJ databases">
        <authorList>
            <person name="Kallberg Y."/>
            <person name="Tangrot J."/>
            <person name="Rosling A."/>
        </authorList>
    </citation>
    <scope>NUCLEOTIDE SEQUENCE</scope>
    <source>
        <strain evidence="2">IN212</strain>
    </source>
</reference>
<dbReference type="Proteomes" id="UP000789396">
    <property type="component" value="Unassembled WGS sequence"/>
</dbReference>
<dbReference type="EMBL" id="CAJVPZ010019414">
    <property type="protein sequence ID" value="CAG8693996.1"/>
    <property type="molecule type" value="Genomic_DNA"/>
</dbReference>
<feature type="non-terminal residue" evidence="2">
    <location>
        <position position="1"/>
    </location>
</feature>
<feature type="region of interest" description="Disordered" evidence="1">
    <location>
        <begin position="41"/>
        <end position="64"/>
    </location>
</feature>
<evidence type="ECO:0000313" key="2">
    <source>
        <dbReference type="EMBL" id="CAG8693996.1"/>
    </source>
</evidence>
<accession>A0A9N9EWE8</accession>
<evidence type="ECO:0000313" key="3">
    <source>
        <dbReference type="Proteomes" id="UP000789396"/>
    </source>
</evidence>
<gene>
    <name evidence="2" type="ORF">RFULGI_LOCUS10123</name>
</gene>